<dbReference type="InterPro" id="IPR011048">
    <property type="entry name" value="Haem_d1_sf"/>
</dbReference>
<comment type="similarity">
    <text evidence="1">Belongs to the cycloisomerase 2 family.</text>
</comment>
<dbReference type="RefSeq" id="WP_345275738.1">
    <property type="nucleotide sequence ID" value="NZ_BAABJW010000001.1"/>
</dbReference>
<reference evidence="4" key="1">
    <citation type="journal article" date="2019" name="Int. J. Syst. Evol. Microbiol.">
        <title>The Global Catalogue of Microorganisms (GCM) 10K type strain sequencing project: providing services to taxonomists for standard genome sequencing and annotation.</title>
        <authorList>
            <consortium name="The Broad Institute Genomics Platform"/>
            <consortium name="The Broad Institute Genome Sequencing Center for Infectious Disease"/>
            <person name="Wu L."/>
            <person name="Ma J."/>
        </authorList>
    </citation>
    <scope>NUCLEOTIDE SEQUENCE [LARGE SCALE GENOMIC DNA]</scope>
    <source>
        <strain evidence="4">JCM 18325</strain>
    </source>
</reference>
<organism evidence="3 4">
    <name type="scientific">Litoribaculum gwangyangense</name>
    <dbReference type="NCBI Taxonomy" id="1130722"/>
    <lineage>
        <taxon>Bacteria</taxon>
        <taxon>Pseudomonadati</taxon>
        <taxon>Bacteroidota</taxon>
        <taxon>Flavobacteriia</taxon>
        <taxon>Flavobacteriales</taxon>
        <taxon>Flavobacteriaceae</taxon>
        <taxon>Litoribaculum</taxon>
    </lineage>
</organism>
<dbReference type="PANTHER" id="PTHR30344:SF1">
    <property type="entry name" value="6-PHOSPHOGLUCONOLACTONASE"/>
    <property type="match status" value="1"/>
</dbReference>
<sequence length="330" mass="36714">MYVGTYTNGQSEGIYQLQFDTDTGELSDLRLVATIENPSFIAYSPNKKYLYATDEGNSTVSSFKIEDNGMLKFINTVKSFGGAPCHISINQKGNKAVVSNYVGGNMALYDINEDGSLNQASQVFNHNTPEQKSHAHSAQFINNELFVADLGRNAMYLYEKGGNNNYKLKDSSIIKMTENAGPRHFTLTKDGKFIYVINEYASTVTASKKVGNKFELINHFSTLSTDYKGNNACADIHLSNDERFLYGSNRGENSIAVFKRDIETGVLEKIQNMPVHGDWPRNFTLDPTGKFLLVANKKSSNISIFNIDTSSGKLSFLYDIKVPNPVCLLF</sequence>
<dbReference type="Gene3D" id="2.130.10.10">
    <property type="entry name" value="YVTN repeat-like/Quinoprotein amine dehydrogenase"/>
    <property type="match status" value="1"/>
</dbReference>
<name>A0ABP9C468_9FLAO</name>
<dbReference type="InterPro" id="IPR015943">
    <property type="entry name" value="WD40/YVTN_repeat-like_dom_sf"/>
</dbReference>
<evidence type="ECO:0000313" key="4">
    <source>
        <dbReference type="Proteomes" id="UP001501433"/>
    </source>
</evidence>
<dbReference type="InterPro" id="IPR050282">
    <property type="entry name" value="Cycloisomerase_2"/>
</dbReference>
<dbReference type="SUPFAM" id="SSF51004">
    <property type="entry name" value="C-terminal (heme d1) domain of cytochrome cd1-nitrite reductase"/>
    <property type="match status" value="1"/>
</dbReference>
<protein>
    <submittedName>
        <fullName evidence="3">Lactonase family protein</fullName>
    </submittedName>
</protein>
<evidence type="ECO:0000313" key="3">
    <source>
        <dbReference type="EMBL" id="GAA4804766.1"/>
    </source>
</evidence>
<keyword evidence="2" id="KW-0119">Carbohydrate metabolism</keyword>
<accession>A0ABP9C468</accession>
<proteinExistence type="inferred from homology"/>
<keyword evidence="2" id="KW-0313">Glucose metabolism</keyword>
<dbReference type="Proteomes" id="UP001501433">
    <property type="component" value="Unassembled WGS sequence"/>
</dbReference>
<dbReference type="PANTHER" id="PTHR30344">
    <property type="entry name" value="6-PHOSPHOGLUCONOLACTONASE-RELATED"/>
    <property type="match status" value="1"/>
</dbReference>
<evidence type="ECO:0000256" key="1">
    <source>
        <dbReference type="ARBA" id="ARBA00005564"/>
    </source>
</evidence>
<evidence type="ECO:0000256" key="2">
    <source>
        <dbReference type="ARBA" id="ARBA00022526"/>
    </source>
</evidence>
<keyword evidence="4" id="KW-1185">Reference proteome</keyword>
<gene>
    <name evidence="3" type="ORF">GCM10023330_08980</name>
</gene>
<comment type="caution">
    <text evidence="3">The sequence shown here is derived from an EMBL/GenBank/DDBJ whole genome shotgun (WGS) entry which is preliminary data.</text>
</comment>
<dbReference type="Pfam" id="PF10282">
    <property type="entry name" value="Lactonase"/>
    <property type="match status" value="1"/>
</dbReference>
<dbReference type="InterPro" id="IPR019405">
    <property type="entry name" value="Lactonase_7-beta_prop"/>
</dbReference>
<dbReference type="EMBL" id="BAABJW010000001">
    <property type="protein sequence ID" value="GAA4804766.1"/>
    <property type="molecule type" value="Genomic_DNA"/>
</dbReference>